<dbReference type="EMBL" id="JAHQCW010000072">
    <property type="protein sequence ID" value="MBU9739647.1"/>
    <property type="molecule type" value="Genomic_DNA"/>
</dbReference>
<dbReference type="PROSITE" id="PS50977">
    <property type="entry name" value="HTH_TETR_2"/>
    <property type="match status" value="1"/>
</dbReference>
<keyword evidence="1 2" id="KW-0238">DNA-binding</keyword>
<dbReference type="SUPFAM" id="SSF46689">
    <property type="entry name" value="Homeodomain-like"/>
    <property type="match status" value="1"/>
</dbReference>
<evidence type="ECO:0000256" key="2">
    <source>
        <dbReference type="PROSITE-ProRule" id="PRU00335"/>
    </source>
</evidence>
<dbReference type="AlphaFoldDB" id="A0A949K4Y5"/>
<reference evidence="4" key="1">
    <citation type="submission" date="2021-06" db="EMBL/GenBank/DDBJ databases">
        <title>Description of novel taxa of the family Lachnospiraceae.</title>
        <authorList>
            <person name="Chaplin A.V."/>
            <person name="Sokolova S.R."/>
            <person name="Pikina A.P."/>
            <person name="Korzhanova M."/>
            <person name="Belova V."/>
            <person name="Korostin D."/>
            <person name="Efimov B.A."/>
        </authorList>
    </citation>
    <scope>NUCLEOTIDE SEQUENCE</scope>
    <source>
        <strain evidence="4">ASD5720</strain>
    </source>
</reference>
<feature type="DNA-binding region" description="H-T-H motif" evidence="2">
    <location>
        <begin position="34"/>
        <end position="53"/>
    </location>
</feature>
<dbReference type="RefSeq" id="WP_238723406.1">
    <property type="nucleotide sequence ID" value="NZ_JAHQCW010000072.1"/>
</dbReference>
<dbReference type="SUPFAM" id="SSF48498">
    <property type="entry name" value="Tetracyclin repressor-like, C-terminal domain"/>
    <property type="match status" value="1"/>
</dbReference>
<dbReference type="PANTHER" id="PTHR43479">
    <property type="entry name" value="ACREF/ENVCD OPERON REPRESSOR-RELATED"/>
    <property type="match status" value="1"/>
</dbReference>
<dbReference type="PRINTS" id="PR00455">
    <property type="entry name" value="HTHTETR"/>
</dbReference>
<evidence type="ECO:0000313" key="4">
    <source>
        <dbReference type="EMBL" id="MBU9739647.1"/>
    </source>
</evidence>
<organism evidence="4 5">
    <name type="scientific">Diplocloster agilis</name>
    <dbReference type="NCBI Taxonomy" id="2850323"/>
    <lineage>
        <taxon>Bacteria</taxon>
        <taxon>Bacillati</taxon>
        <taxon>Bacillota</taxon>
        <taxon>Clostridia</taxon>
        <taxon>Lachnospirales</taxon>
        <taxon>Lachnospiraceae</taxon>
        <taxon>Diplocloster</taxon>
    </lineage>
</organism>
<dbReference type="InterPro" id="IPR050624">
    <property type="entry name" value="HTH-type_Tx_Regulator"/>
</dbReference>
<dbReference type="Proteomes" id="UP000712157">
    <property type="component" value="Unassembled WGS sequence"/>
</dbReference>
<feature type="domain" description="HTH tetR-type" evidence="3">
    <location>
        <begin position="11"/>
        <end position="71"/>
    </location>
</feature>
<dbReference type="InterPro" id="IPR001647">
    <property type="entry name" value="HTH_TetR"/>
</dbReference>
<evidence type="ECO:0000313" key="5">
    <source>
        <dbReference type="Proteomes" id="UP000712157"/>
    </source>
</evidence>
<dbReference type="PANTHER" id="PTHR43479:SF20">
    <property type="entry name" value="HTH TETR-TYPE DOMAIN-CONTAINING PROTEIN"/>
    <property type="match status" value="1"/>
</dbReference>
<evidence type="ECO:0000259" key="3">
    <source>
        <dbReference type="PROSITE" id="PS50977"/>
    </source>
</evidence>
<dbReference type="InterPro" id="IPR009057">
    <property type="entry name" value="Homeodomain-like_sf"/>
</dbReference>
<accession>A0A949K4Y5</accession>
<sequence length="206" mass="23933">MPQQRQTYHHKDLRNALIETGIKLVSAEGINAFSLRKVAAACGVSHAAPYSHFQNKEELLEAMQLFITDRFSEQLENTIQKNNNVAELLKDMGITYVSFFVENPAYFQFLYSQSNIKIDLSLSIPDGQNYKPYIIYKNVVRRLLERMHYSEEKQNDIIITIWAFIHGVTSLATMNNVSYNDDWRQKVIDFMEVFQLSFLDHAGEKI</sequence>
<comment type="caution">
    <text evidence="4">The sequence shown here is derived from an EMBL/GenBank/DDBJ whole genome shotgun (WGS) entry which is preliminary data.</text>
</comment>
<gene>
    <name evidence="4" type="ORF">KTH89_24225</name>
</gene>
<dbReference type="Pfam" id="PF00440">
    <property type="entry name" value="TetR_N"/>
    <property type="match status" value="1"/>
</dbReference>
<protein>
    <submittedName>
        <fullName evidence="4">TetR/AcrR family transcriptional regulator</fullName>
    </submittedName>
</protein>
<name>A0A949K4Y5_9FIRM</name>
<proteinExistence type="predicted"/>
<dbReference type="GO" id="GO:0003677">
    <property type="term" value="F:DNA binding"/>
    <property type="evidence" value="ECO:0007669"/>
    <property type="project" value="UniProtKB-UniRule"/>
</dbReference>
<evidence type="ECO:0000256" key="1">
    <source>
        <dbReference type="ARBA" id="ARBA00023125"/>
    </source>
</evidence>
<dbReference type="Gene3D" id="1.10.357.10">
    <property type="entry name" value="Tetracycline Repressor, domain 2"/>
    <property type="match status" value="1"/>
</dbReference>
<keyword evidence="5" id="KW-1185">Reference proteome</keyword>
<dbReference type="InterPro" id="IPR036271">
    <property type="entry name" value="Tet_transcr_reg_TetR-rel_C_sf"/>
</dbReference>